<dbReference type="PROSITE" id="PS50196">
    <property type="entry name" value="RANBD1"/>
    <property type="match status" value="1"/>
</dbReference>
<feature type="compositionally biased region" description="Basic and acidic residues" evidence="1">
    <location>
        <begin position="68"/>
        <end position="98"/>
    </location>
</feature>
<reference evidence="4" key="2">
    <citation type="journal article" date="2011" name="G3 (Bethesda)">
        <title>The awesome power of yeast evolutionary genetics: New genome sequences and strain resources for the Saccharomyces sensu stricto genus.</title>
        <authorList>
            <person name="Scannell D.R."/>
            <person name="Zill O.A."/>
            <person name="Rokas A."/>
            <person name="Payen C."/>
            <person name="Dunham M.J."/>
            <person name="Eisen M.B."/>
            <person name="Rine J."/>
            <person name="Johnston M."/>
            <person name="Hittinger C.T."/>
        </authorList>
    </citation>
    <scope>GENOME REANNOTATION</scope>
    <source>
        <strain evidence="4">ATCC MYA-4449 / AS 2.2408 / CBS 8840 / NBRC 1802 / NCYC 2889</strain>
    </source>
</reference>
<dbReference type="InterPro" id="IPR000156">
    <property type="entry name" value="Ran_bind_dom"/>
</dbReference>
<dbReference type="STRING" id="226230.J5RY54"/>
<evidence type="ECO:0000259" key="2">
    <source>
        <dbReference type="PROSITE" id="PS50196"/>
    </source>
</evidence>
<proteinExistence type="predicted"/>
<dbReference type="FunFam" id="2.30.29.30:FF:000483">
    <property type="entry name" value="Ran-specific GTPase-activating protein 1"/>
    <property type="match status" value="1"/>
</dbReference>
<evidence type="ECO:0000313" key="3">
    <source>
        <dbReference type="EMBL" id="EJT43156.1"/>
    </source>
</evidence>
<evidence type="ECO:0000256" key="1">
    <source>
        <dbReference type="SAM" id="MobiDB-lite"/>
    </source>
</evidence>
<dbReference type="GO" id="GO:0005643">
    <property type="term" value="C:nuclear pore"/>
    <property type="evidence" value="ECO:0007669"/>
    <property type="project" value="TreeGrafter"/>
</dbReference>
<dbReference type="AlphaFoldDB" id="J5RY54"/>
<accession>J5RY54</accession>
<dbReference type="EMBL" id="AACI03000993">
    <property type="protein sequence ID" value="EJT43156.1"/>
    <property type="molecule type" value="Genomic_DNA"/>
</dbReference>
<protein>
    <submittedName>
        <fullName evidence="3">YRB1-like protein</fullName>
    </submittedName>
</protein>
<dbReference type="InterPro" id="IPR011993">
    <property type="entry name" value="PH-like_dom_sf"/>
</dbReference>
<dbReference type="GO" id="GO:0005096">
    <property type="term" value="F:GTPase activator activity"/>
    <property type="evidence" value="ECO:0007669"/>
    <property type="project" value="TreeGrafter"/>
</dbReference>
<dbReference type="GO" id="GO:0005737">
    <property type="term" value="C:cytoplasm"/>
    <property type="evidence" value="ECO:0007669"/>
    <property type="project" value="TreeGrafter"/>
</dbReference>
<keyword evidence="4" id="KW-1185">Reference proteome</keyword>
<dbReference type="GO" id="GO:0006913">
    <property type="term" value="P:nucleocytoplasmic transport"/>
    <property type="evidence" value="ECO:0007669"/>
    <property type="project" value="InterPro"/>
</dbReference>
<dbReference type="SMART" id="SM00160">
    <property type="entry name" value="RanBD"/>
    <property type="match status" value="1"/>
</dbReference>
<organism evidence="3 4">
    <name type="scientific">Saccharomyces kudriavzevii (strain ATCC MYA-4449 / AS 2.2408 / CBS 8840 / NBRC 1802 / NCYC 2889)</name>
    <name type="common">Yeast</name>
    <dbReference type="NCBI Taxonomy" id="226230"/>
    <lineage>
        <taxon>Eukaryota</taxon>
        <taxon>Fungi</taxon>
        <taxon>Dikarya</taxon>
        <taxon>Ascomycota</taxon>
        <taxon>Saccharomycotina</taxon>
        <taxon>Saccharomycetes</taxon>
        <taxon>Saccharomycetales</taxon>
        <taxon>Saccharomycetaceae</taxon>
        <taxon>Saccharomyces</taxon>
    </lineage>
</organism>
<dbReference type="SUPFAM" id="SSF50729">
    <property type="entry name" value="PH domain-like"/>
    <property type="match status" value="1"/>
</dbReference>
<dbReference type="PANTHER" id="PTHR23138">
    <property type="entry name" value="RAN BINDING PROTEIN"/>
    <property type="match status" value="1"/>
</dbReference>
<dbReference type="InterPro" id="IPR045255">
    <property type="entry name" value="RanBP1-like"/>
</dbReference>
<feature type="domain" description="RanBD1" evidence="2">
    <location>
        <begin position="100"/>
        <end position="236"/>
    </location>
</feature>
<dbReference type="PANTHER" id="PTHR23138:SF87">
    <property type="entry name" value="E3 SUMO-PROTEIN LIGASE RANBP2"/>
    <property type="match status" value="1"/>
</dbReference>
<dbReference type="InterPro" id="IPR045256">
    <property type="entry name" value="RanBP1_RanBD"/>
</dbReference>
<dbReference type="Gene3D" id="2.30.29.30">
    <property type="entry name" value="Pleckstrin-homology domain (PH domain)/Phosphotyrosine-binding domain (PTB)"/>
    <property type="match status" value="1"/>
</dbReference>
<dbReference type="Pfam" id="PF00638">
    <property type="entry name" value="Ran_BP1"/>
    <property type="match status" value="1"/>
</dbReference>
<gene>
    <name evidence="3" type="primary">YDR002W</name>
    <name evidence="3" type="ORF">SKUD_110001</name>
</gene>
<reference evidence="3 4" key="1">
    <citation type="journal article" date="2003" name="Science">
        <title>Finding functional features in Saccharomyces genomes by phylogenetic footprinting.</title>
        <authorList>
            <person name="Cliften P.F."/>
            <person name="Sudarsanam P."/>
            <person name="Desikan A."/>
            <person name="Fulton L."/>
            <person name="Fulton B."/>
            <person name="Majors J."/>
            <person name="Waterston R."/>
            <person name="Cohen B.A."/>
            <person name="Johnston M."/>
        </authorList>
    </citation>
    <scope>NUCLEOTIDE SEQUENCE [LARGE SCALE GENOMIC DNA]</scope>
    <source>
        <strain evidence="4">ATCC MYA-4449 / AS 2.2408 / CBS 8840 / NBRC 1802 / NCYC 2889</strain>
    </source>
</reference>
<comment type="caution">
    <text evidence="3">The sequence shown here is derived from an EMBL/GenBank/DDBJ whole genome shotgun (WGS) entry which is preliminary data.</text>
</comment>
<dbReference type="Proteomes" id="UP000002753">
    <property type="component" value="Unassembled WGS sequence"/>
</dbReference>
<dbReference type="CDD" id="cd13179">
    <property type="entry name" value="RanBD_RanBP1"/>
    <property type="match status" value="1"/>
</dbReference>
<feature type="region of interest" description="Disordered" evidence="1">
    <location>
        <begin position="34"/>
        <end position="98"/>
    </location>
</feature>
<dbReference type="HOGENOM" id="CLU_067861_0_1_1"/>
<sequence length="237" mass="27403">MELRTKFDVEIESQTEDKRKVLFHLQLKKGIHNFRRMSSEGNKPVIEKKEEAAPKPPSSSVFSMFGGKKAEKPEDKNDEENTKEEIKKEGEDAPESPDIHFEPVVHLEKVDVKTMEEDEEVIYKVRAKLFRFDADAKEWKERGTGDCKFLKNKKTNKVRILMRRDKTLKICANHIIAPEYTLKPNVGSDRSWVYACTADIAEGEAEAFTFAIRFGSKENADKFKEEFEKAQEINKKA</sequence>
<name>J5RY54_SACK1</name>
<evidence type="ECO:0000313" key="4">
    <source>
        <dbReference type="Proteomes" id="UP000002753"/>
    </source>
</evidence>